<keyword evidence="8 9" id="KW-0694">RNA-binding</keyword>
<dbReference type="Gene3D" id="3.30.460.10">
    <property type="entry name" value="Beta Polymerase, domain 2"/>
    <property type="match status" value="1"/>
</dbReference>
<dbReference type="GO" id="GO:0046872">
    <property type="term" value="F:metal ion binding"/>
    <property type="evidence" value="ECO:0007669"/>
    <property type="project" value="UniProtKB-KW"/>
</dbReference>
<keyword evidence="4" id="KW-0548">Nucleotidyltransferase</keyword>
<dbReference type="InterPro" id="IPR050264">
    <property type="entry name" value="Bact_CCA-adding_enz_type3_sf"/>
</dbReference>
<name>A0A0G0VJ25_9BACT</name>
<keyword evidence="7" id="KW-0460">Magnesium</keyword>
<gene>
    <name evidence="13" type="ORF">UU14_C0014G0012</name>
</gene>
<comment type="cofactor">
    <cofactor evidence="1">
        <name>Mg(2+)</name>
        <dbReference type="ChEBI" id="CHEBI:18420"/>
    </cofactor>
</comment>
<comment type="caution">
    <text evidence="13">The sequence shown here is derived from an EMBL/GenBank/DDBJ whole genome shotgun (WGS) entry which is preliminary data.</text>
</comment>
<dbReference type="InterPro" id="IPR032810">
    <property type="entry name" value="CCA-adding_enz_C"/>
</dbReference>
<dbReference type="EMBL" id="LBZM01000014">
    <property type="protein sequence ID" value="KKR71990.1"/>
    <property type="molecule type" value="Genomic_DNA"/>
</dbReference>
<organism evidence="13 14">
    <name type="scientific">Candidatus Roizmanbacteria bacterium GW2011_GWB1_40_7</name>
    <dbReference type="NCBI Taxonomy" id="1618482"/>
    <lineage>
        <taxon>Bacteria</taxon>
        <taxon>Candidatus Roizmaniibacteriota</taxon>
    </lineage>
</organism>
<feature type="domain" description="Poly A polymerase head" evidence="10">
    <location>
        <begin position="29"/>
        <end position="151"/>
    </location>
</feature>
<dbReference type="Gene3D" id="1.10.3090.10">
    <property type="entry name" value="cca-adding enzyme, domain 2"/>
    <property type="match status" value="1"/>
</dbReference>
<dbReference type="Gene3D" id="1.10.246.80">
    <property type="match status" value="1"/>
</dbReference>
<feature type="domain" description="CCA-adding enzyme C-terminal" evidence="12">
    <location>
        <begin position="308"/>
        <end position="446"/>
    </location>
</feature>
<dbReference type="Proteomes" id="UP000034664">
    <property type="component" value="Unassembled WGS sequence"/>
</dbReference>
<evidence type="ECO:0000259" key="12">
    <source>
        <dbReference type="Pfam" id="PF13735"/>
    </source>
</evidence>
<dbReference type="GO" id="GO:0000049">
    <property type="term" value="F:tRNA binding"/>
    <property type="evidence" value="ECO:0007669"/>
    <property type="project" value="TreeGrafter"/>
</dbReference>
<dbReference type="PATRIC" id="fig|1618482.3.peg.614"/>
<dbReference type="PANTHER" id="PTHR46173">
    <property type="entry name" value="CCA TRNA NUCLEOTIDYLTRANSFERASE 1, MITOCHONDRIAL"/>
    <property type="match status" value="1"/>
</dbReference>
<sequence>MSHPIMSYPKLPELPQQFLTKLHDAGYEAYAVGGCIRDLLMDRNTHDWDFTTNATPLEIQKLFSDSFYNNEFGTVGVPVLIQDHEEIYEITTYRTEEGYSDRRRPDIVSWGKTVAEDLARRDFTVNAIAYDGKKIVDPYDGQKDIKNKLIRAVGDPETRFEEDALRLMRAIRIATQLRFTIEPFTAESIRDNARLIHHIASERIRDELFKILKSEYAADGILLLKNHNLLYEIIPEFEKAFATEQKSPERHHIYDVGTHLIESLRNCQSTDVITRFATLLHDIGKPETYEKNDRGVITFYNHEINSTTIAHDIAKRLKLSKKDAGKLVRLVRWHQFTVDERQTDKAHRRFVRRVGKEYIDDMLDLRVADRLGGGARETSWRLELFKKRIEEVQQQPFAITDLKINGTDVMKELNLKPGPEVGKILKQLFKDVEEKRIENEREALLNSLKRFKH</sequence>
<accession>A0A0G0VJ25</accession>
<dbReference type="InterPro" id="IPR002646">
    <property type="entry name" value="PolA_pol_head_dom"/>
</dbReference>
<keyword evidence="2 9" id="KW-0808">Transferase</keyword>
<dbReference type="Pfam" id="PF12627">
    <property type="entry name" value="PolyA_pol_RNAbd"/>
    <property type="match status" value="1"/>
</dbReference>
<keyword evidence="5" id="KW-0479">Metal-binding</keyword>
<feature type="domain" description="tRNA nucleotidyltransferase/poly(A) polymerase RNA and SrmB- binding" evidence="11">
    <location>
        <begin position="179"/>
        <end position="239"/>
    </location>
</feature>
<dbReference type="GO" id="GO:0016779">
    <property type="term" value="F:nucleotidyltransferase activity"/>
    <property type="evidence" value="ECO:0007669"/>
    <property type="project" value="UniProtKB-KW"/>
</dbReference>
<evidence type="ECO:0000313" key="13">
    <source>
        <dbReference type="EMBL" id="KKR71990.1"/>
    </source>
</evidence>
<evidence type="ECO:0000313" key="14">
    <source>
        <dbReference type="Proteomes" id="UP000034664"/>
    </source>
</evidence>
<dbReference type="InterPro" id="IPR032828">
    <property type="entry name" value="PolyA_RNA-bd"/>
</dbReference>
<evidence type="ECO:0000256" key="6">
    <source>
        <dbReference type="ARBA" id="ARBA00022741"/>
    </source>
</evidence>
<keyword evidence="6" id="KW-0547">Nucleotide-binding</keyword>
<evidence type="ECO:0000256" key="9">
    <source>
        <dbReference type="RuleBase" id="RU003953"/>
    </source>
</evidence>
<dbReference type="CDD" id="cd05398">
    <property type="entry name" value="NT_ClassII-CCAase"/>
    <property type="match status" value="1"/>
</dbReference>
<dbReference type="SUPFAM" id="SSF81891">
    <property type="entry name" value="Poly A polymerase C-terminal region-like"/>
    <property type="match status" value="1"/>
</dbReference>
<dbReference type="GO" id="GO:0000166">
    <property type="term" value="F:nucleotide binding"/>
    <property type="evidence" value="ECO:0007669"/>
    <property type="project" value="UniProtKB-KW"/>
</dbReference>
<dbReference type="Pfam" id="PF13735">
    <property type="entry name" value="tRNA_NucTran2_2"/>
    <property type="match status" value="1"/>
</dbReference>
<proteinExistence type="inferred from homology"/>
<evidence type="ECO:0000256" key="3">
    <source>
        <dbReference type="ARBA" id="ARBA00022694"/>
    </source>
</evidence>
<evidence type="ECO:0000256" key="1">
    <source>
        <dbReference type="ARBA" id="ARBA00001946"/>
    </source>
</evidence>
<evidence type="ECO:0000256" key="7">
    <source>
        <dbReference type="ARBA" id="ARBA00022842"/>
    </source>
</evidence>
<evidence type="ECO:0000256" key="2">
    <source>
        <dbReference type="ARBA" id="ARBA00022679"/>
    </source>
</evidence>
<reference evidence="13 14" key="1">
    <citation type="journal article" date="2015" name="Nature">
        <title>rRNA introns, odd ribosomes, and small enigmatic genomes across a large radiation of phyla.</title>
        <authorList>
            <person name="Brown C.T."/>
            <person name="Hug L.A."/>
            <person name="Thomas B.C."/>
            <person name="Sharon I."/>
            <person name="Castelle C.J."/>
            <person name="Singh A."/>
            <person name="Wilkins M.J."/>
            <person name="Williams K.H."/>
            <person name="Banfield J.F."/>
        </authorList>
    </citation>
    <scope>NUCLEOTIDE SEQUENCE [LARGE SCALE GENOMIC DNA]</scope>
</reference>
<dbReference type="GO" id="GO:0008033">
    <property type="term" value="P:tRNA processing"/>
    <property type="evidence" value="ECO:0007669"/>
    <property type="project" value="UniProtKB-KW"/>
</dbReference>
<comment type="similarity">
    <text evidence="9">Belongs to the tRNA nucleotidyltransferase/poly(A) polymerase family.</text>
</comment>
<evidence type="ECO:0000259" key="11">
    <source>
        <dbReference type="Pfam" id="PF12627"/>
    </source>
</evidence>
<dbReference type="PANTHER" id="PTHR46173:SF1">
    <property type="entry name" value="CCA TRNA NUCLEOTIDYLTRANSFERASE 1, MITOCHONDRIAL"/>
    <property type="match status" value="1"/>
</dbReference>
<evidence type="ECO:0000256" key="8">
    <source>
        <dbReference type="ARBA" id="ARBA00022884"/>
    </source>
</evidence>
<keyword evidence="3" id="KW-0819">tRNA processing</keyword>
<dbReference type="Pfam" id="PF01743">
    <property type="entry name" value="PolyA_pol"/>
    <property type="match status" value="1"/>
</dbReference>
<evidence type="ECO:0000256" key="5">
    <source>
        <dbReference type="ARBA" id="ARBA00022723"/>
    </source>
</evidence>
<dbReference type="AlphaFoldDB" id="A0A0G0VJ25"/>
<evidence type="ECO:0000256" key="4">
    <source>
        <dbReference type="ARBA" id="ARBA00022695"/>
    </source>
</evidence>
<dbReference type="InterPro" id="IPR043519">
    <property type="entry name" value="NT_sf"/>
</dbReference>
<protein>
    <submittedName>
        <fullName evidence="13">tRNA adenylyl-/cytidylyl-transferase</fullName>
    </submittedName>
</protein>
<evidence type="ECO:0000259" key="10">
    <source>
        <dbReference type="Pfam" id="PF01743"/>
    </source>
</evidence>
<dbReference type="SUPFAM" id="SSF81301">
    <property type="entry name" value="Nucleotidyltransferase"/>
    <property type="match status" value="1"/>
</dbReference>